<feature type="binding site" evidence="17">
    <location>
        <position position="29"/>
    </location>
    <ligand>
        <name>Mg(2+)</name>
        <dbReference type="ChEBI" id="CHEBI:18420"/>
        <label>1</label>
    </ligand>
</feature>
<comment type="cofactor">
    <cofactor evidence="17">
        <name>Mg(2+)</name>
        <dbReference type="ChEBI" id="CHEBI:18420"/>
    </cofactor>
    <cofactor evidence="17">
        <name>Mn(2+)</name>
        <dbReference type="ChEBI" id="CHEBI:29035"/>
    </cofactor>
    <text evidence="17">Binds 2 divalent metal cations per subunit. Magnesium or manganese.</text>
</comment>
<keyword evidence="7 17" id="KW-0479">Metal-binding</keyword>
<dbReference type="Proteomes" id="UP000611554">
    <property type="component" value="Unassembled WGS sequence"/>
</dbReference>
<evidence type="ECO:0000256" key="14">
    <source>
        <dbReference type="ARBA" id="ARBA00023239"/>
    </source>
</evidence>
<evidence type="ECO:0000259" key="19">
    <source>
        <dbReference type="Pfam" id="PF00925"/>
    </source>
</evidence>
<dbReference type="Gene3D" id="3.40.50.10990">
    <property type="entry name" value="GTP cyclohydrolase II"/>
    <property type="match status" value="1"/>
</dbReference>
<dbReference type="InterPro" id="IPR032677">
    <property type="entry name" value="GTP_cyclohydro_II"/>
</dbReference>
<feature type="binding site" evidence="17">
    <location>
        <position position="29"/>
    </location>
    <ligand>
        <name>Mg(2+)</name>
        <dbReference type="ChEBI" id="CHEBI:18420"/>
        <label>2</label>
    </ligand>
</feature>
<dbReference type="HAMAP" id="MF_00179">
    <property type="entry name" value="RibA"/>
    <property type="match status" value="1"/>
</dbReference>
<keyword evidence="14 17" id="KW-0456">Lyase</keyword>
<feature type="site" description="Essential for DHBP synthase activity" evidence="17">
    <location>
        <position position="165"/>
    </location>
</feature>
<evidence type="ECO:0000256" key="17">
    <source>
        <dbReference type="HAMAP-Rule" id="MF_01283"/>
    </source>
</evidence>
<feature type="active site" description="Proton acceptor; for GTP cyclohydrolase activity" evidence="17">
    <location>
        <position position="331"/>
    </location>
</feature>
<dbReference type="Pfam" id="PF00925">
    <property type="entry name" value="GTP_cyclohydro2"/>
    <property type="match status" value="1"/>
</dbReference>
<feature type="region of interest" description="Disordered" evidence="18">
    <location>
        <begin position="432"/>
        <end position="469"/>
    </location>
</feature>
<organism evidence="20 21">
    <name type="scientific">Streptosporangium pseudovulgare</name>
    <dbReference type="NCBI Taxonomy" id="35765"/>
    <lineage>
        <taxon>Bacteria</taxon>
        <taxon>Bacillati</taxon>
        <taxon>Actinomycetota</taxon>
        <taxon>Actinomycetes</taxon>
        <taxon>Streptosporangiales</taxon>
        <taxon>Streptosporangiaceae</taxon>
        <taxon>Streptosporangium</taxon>
    </lineage>
</organism>
<evidence type="ECO:0000256" key="13">
    <source>
        <dbReference type="ARBA" id="ARBA00023211"/>
    </source>
</evidence>
<protein>
    <recommendedName>
        <fullName evidence="17">Riboflavin biosynthesis protein RibBA</fullName>
    </recommendedName>
    <domain>
        <recommendedName>
            <fullName evidence="17">3,4-dihydroxy-2-butanone 4-phosphate synthase</fullName>
            <shortName evidence="17">DHBP synthase</shortName>
            <ecNumber evidence="17">4.1.99.12</ecNumber>
        </recommendedName>
    </domain>
    <domain>
        <recommendedName>
            <fullName evidence="17">GTP cyclohydrolase-2</fullName>
            <ecNumber evidence="17">3.5.4.25</ecNumber>
        </recommendedName>
        <alternativeName>
            <fullName evidence="17">GTP cyclohydrolase II</fullName>
        </alternativeName>
    </domain>
</protein>
<dbReference type="EMBL" id="BMQJ01000001">
    <property type="protein sequence ID" value="GGP77319.1"/>
    <property type="molecule type" value="Genomic_DNA"/>
</dbReference>
<dbReference type="PANTHER" id="PTHR21327">
    <property type="entry name" value="GTP CYCLOHYDROLASE II-RELATED"/>
    <property type="match status" value="1"/>
</dbReference>
<dbReference type="InterPro" id="IPR036144">
    <property type="entry name" value="RibA-like_sf"/>
</dbReference>
<keyword evidence="21" id="KW-1185">Reference proteome</keyword>
<keyword evidence="10 17" id="KW-0862">Zinc</keyword>
<evidence type="ECO:0000256" key="16">
    <source>
        <dbReference type="ARBA" id="ARBA00049295"/>
    </source>
</evidence>
<dbReference type="NCBIfam" id="TIGR00505">
    <property type="entry name" value="ribA"/>
    <property type="match status" value="1"/>
</dbReference>
<dbReference type="Pfam" id="PF00926">
    <property type="entry name" value="DHBP_synthase"/>
    <property type="match status" value="1"/>
</dbReference>
<comment type="cofactor">
    <cofactor evidence="17">
        <name>Zn(2+)</name>
        <dbReference type="ChEBI" id="CHEBI:29105"/>
    </cofactor>
    <text evidence="17">Binds 1 zinc ion per subunit.</text>
</comment>
<comment type="catalytic activity">
    <reaction evidence="16 17">
        <text>GTP + 4 H2O = 2,5-diamino-6-hydroxy-4-(5-phosphoribosylamino)-pyrimidine + formate + 2 phosphate + 3 H(+)</text>
        <dbReference type="Rhea" id="RHEA:23704"/>
        <dbReference type="ChEBI" id="CHEBI:15377"/>
        <dbReference type="ChEBI" id="CHEBI:15378"/>
        <dbReference type="ChEBI" id="CHEBI:15740"/>
        <dbReference type="ChEBI" id="CHEBI:37565"/>
        <dbReference type="ChEBI" id="CHEBI:43474"/>
        <dbReference type="ChEBI" id="CHEBI:58614"/>
        <dbReference type="EC" id="3.5.4.25"/>
    </reaction>
</comment>
<comment type="similarity">
    <text evidence="5 17">In the N-terminal section; belongs to the DHBP synthase family.</text>
</comment>
<dbReference type="PANTHER" id="PTHR21327:SF18">
    <property type="entry name" value="3,4-DIHYDROXY-2-BUTANONE 4-PHOSPHATE SYNTHASE"/>
    <property type="match status" value="1"/>
</dbReference>
<evidence type="ECO:0000256" key="6">
    <source>
        <dbReference type="ARBA" id="ARBA00022619"/>
    </source>
</evidence>
<evidence type="ECO:0000256" key="5">
    <source>
        <dbReference type="ARBA" id="ARBA00005520"/>
    </source>
</evidence>
<dbReference type="NCBIfam" id="NF001591">
    <property type="entry name" value="PRK00393.1"/>
    <property type="match status" value="1"/>
</dbReference>
<feature type="region of interest" description="DHBP synthase" evidence="17">
    <location>
        <begin position="1"/>
        <end position="202"/>
    </location>
</feature>
<dbReference type="Gene3D" id="3.90.870.10">
    <property type="entry name" value="DHBP synthase"/>
    <property type="match status" value="1"/>
</dbReference>
<dbReference type="EC" id="3.5.4.25" evidence="17"/>
<dbReference type="NCBIfam" id="NF006803">
    <property type="entry name" value="PRK09311.1"/>
    <property type="match status" value="1"/>
</dbReference>
<feature type="binding site" evidence="17">
    <location>
        <position position="165"/>
    </location>
    <ligand>
        <name>D-ribulose 5-phosphate</name>
        <dbReference type="ChEBI" id="CHEBI:58121"/>
    </ligand>
</feature>
<evidence type="ECO:0000256" key="3">
    <source>
        <dbReference type="ARBA" id="ARBA00004853"/>
    </source>
</evidence>
<name>A0ABQ2QGF1_9ACTN</name>
<comment type="similarity">
    <text evidence="17">In the C-terminal section; belongs to the GTP cyclohydrolase II family.</text>
</comment>
<keyword evidence="6 17" id="KW-0686">Riboflavin biosynthesis</keyword>
<feature type="binding site" evidence="17">
    <location>
        <begin position="253"/>
        <end position="257"/>
    </location>
    <ligand>
        <name>GTP</name>
        <dbReference type="ChEBI" id="CHEBI:37565"/>
    </ligand>
</feature>
<keyword evidence="11 17" id="KW-0460">Magnesium</keyword>
<feature type="binding site" evidence="17">
    <location>
        <begin position="297"/>
        <end position="299"/>
    </location>
    <ligand>
        <name>GTP</name>
        <dbReference type="ChEBI" id="CHEBI:37565"/>
    </ligand>
</feature>
<dbReference type="CDD" id="cd00641">
    <property type="entry name" value="GTP_cyclohydro2"/>
    <property type="match status" value="1"/>
</dbReference>
<accession>A0ABQ2QGF1</accession>
<feature type="binding site" evidence="17">
    <location>
        <position position="269"/>
    </location>
    <ligand>
        <name>Zn(2+)</name>
        <dbReference type="ChEBI" id="CHEBI:29105"/>
        <note>catalytic</note>
    </ligand>
</feature>
<dbReference type="PIRSF" id="PIRSF001259">
    <property type="entry name" value="RibA"/>
    <property type="match status" value="1"/>
</dbReference>
<feature type="binding site" evidence="17">
    <location>
        <position position="354"/>
    </location>
    <ligand>
        <name>GTP</name>
        <dbReference type="ChEBI" id="CHEBI:37565"/>
    </ligand>
</feature>
<comment type="catalytic activity">
    <reaction evidence="1 17">
        <text>D-ribulose 5-phosphate = (2S)-2-hydroxy-3-oxobutyl phosphate + formate + H(+)</text>
        <dbReference type="Rhea" id="RHEA:18457"/>
        <dbReference type="ChEBI" id="CHEBI:15378"/>
        <dbReference type="ChEBI" id="CHEBI:15740"/>
        <dbReference type="ChEBI" id="CHEBI:58121"/>
        <dbReference type="ChEBI" id="CHEBI:58830"/>
        <dbReference type="EC" id="4.1.99.12"/>
    </reaction>
</comment>
<dbReference type="HAMAP" id="MF_01283">
    <property type="entry name" value="RibBA"/>
    <property type="match status" value="1"/>
</dbReference>
<evidence type="ECO:0000256" key="7">
    <source>
        <dbReference type="ARBA" id="ARBA00022723"/>
    </source>
</evidence>
<evidence type="ECO:0000313" key="20">
    <source>
        <dbReference type="EMBL" id="GGP77319.1"/>
    </source>
</evidence>
<evidence type="ECO:0000313" key="21">
    <source>
        <dbReference type="Proteomes" id="UP000611554"/>
    </source>
</evidence>
<comment type="pathway">
    <text evidence="4 17">Cofactor biosynthesis; riboflavin biosynthesis; 2-hydroxy-3-oxobutyl phosphate from D-ribulose 5-phosphate: step 1/1.</text>
</comment>
<evidence type="ECO:0000256" key="11">
    <source>
        <dbReference type="ARBA" id="ARBA00022842"/>
    </source>
</evidence>
<feature type="binding site" evidence="17">
    <location>
        <position position="144"/>
    </location>
    <ligand>
        <name>Mg(2+)</name>
        <dbReference type="ChEBI" id="CHEBI:18420"/>
        <label>2</label>
    </ligand>
</feature>
<feature type="site" description="Essential for DHBP synthase activity" evidence="17">
    <location>
        <position position="127"/>
    </location>
</feature>
<feature type="region of interest" description="GTP cyclohydrolase II" evidence="17">
    <location>
        <begin position="203"/>
        <end position="469"/>
    </location>
</feature>
<feature type="binding site" evidence="17">
    <location>
        <position position="271"/>
    </location>
    <ligand>
        <name>Zn(2+)</name>
        <dbReference type="ChEBI" id="CHEBI:29105"/>
        <note>catalytic</note>
    </ligand>
</feature>
<dbReference type="InterPro" id="IPR000926">
    <property type="entry name" value="RibA"/>
</dbReference>
<proteinExistence type="inferred from homology"/>
<evidence type="ECO:0000256" key="12">
    <source>
        <dbReference type="ARBA" id="ARBA00023134"/>
    </source>
</evidence>
<dbReference type="EC" id="4.1.99.12" evidence="17"/>
<dbReference type="HAMAP" id="MF_00180">
    <property type="entry name" value="RibB"/>
    <property type="match status" value="1"/>
</dbReference>
<feature type="active site" description="Nucleophile; for GTP cyclohydrolase activity" evidence="17">
    <location>
        <position position="333"/>
    </location>
</feature>
<evidence type="ECO:0000256" key="2">
    <source>
        <dbReference type="ARBA" id="ARBA00002284"/>
    </source>
</evidence>
<comment type="pathway">
    <text evidence="3 17">Cofactor biosynthesis; riboflavin biosynthesis; 5-amino-6-(D-ribitylamino)uracil from GTP: step 1/4.</text>
</comment>
<feature type="binding site" evidence="17">
    <location>
        <position position="258"/>
    </location>
    <ligand>
        <name>Zn(2+)</name>
        <dbReference type="ChEBI" id="CHEBI:29105"/>
        <note>catalytic</note>
    </ligand>
</feature>
<keyword evidence="13 17" id="KW-0464">Manganese</keyword>
<keyword evidence="12 17" id="KW-0342">GTP-binding</keyword>
<feature type="binding site" evidence="17">
    <location>
        <position position="33"/>
    </location>
    <ligand>
        <name>D-ribulose 5-phosphate</name>
        <dbReference type="ChEBI" id="CHEBI:58121"/>
    </ligand>
</feature>
<evidence type="ECO:0000256" key="10">
    <source>
        <dbReference type="ARBA" id="ARBA00022833"/>
    </source>
</evidence>
<feature type="binding site" evidence="17">
    <location>
        <position position="319"/>
    </location>
    <ligand>
        <name>GTP</name>
        <dbReference type="ChEBI" id="CHEBI:37565"/>
    </ligand>
</feature>
<comment type="function">
    <text evidence="2 17">Catalyzes the conversion of D-ribulose 5-phosphate to formate and 3,4-dihydroxy-2-butanone 4-phosphate.</text>
</comment>
<dbReference type="InterPro" id="IPR017945">
    <property type="entry name" value="DHBP_synth_RibB-like_a/b_dom"/>
</dbReference>
<dbReference type="SUPFAM" id="SSF55821">
    <property type="entry name" value="YrdC/RibB"/>
    <property type="match status" value="1"/>
</dbReference>
<evidence type="ECO:0000256" key="18">
    <source>
        <dbReference type="SAM" id="MobiDB-lite"/>
    </source>
</evidence>
<sequence length="469" mass="50163">MTVLDPIERAINDIRDGRPVVVVDDENRENEGDIIFAAARATPQLLAFTIRHTSGVICVSMPGEALDRLGLPLMVSDNRERLRTAYTISVDARDGVTTGISAADRAKTIRTLCDSATEPYELVRPGHVFPLRYRDGGVLVRRGHTEAAVDLARLAGLTPAGALAEVVNDDGTMKRLPELREFCDEHDLALVSIEQLAEFRRRTERMVTRVAETRLPNRHGMWRAYGYSSALDGGEHLALVYGDLEDGENVLVRAHSECLTGDVLGSLRCDCGVQLDNAMSMIAEEGRGVVVYLRGHEGRGIGLLAKLRAYSLQDAGSDTVDANLELGLPVDAREFSNAGQILSDLGVKSVRLLTNNPAKLRGMDGYGVKVLGREPMPVALNPYNERYLTAKRDRLGHDIGQEPPGGAMTGGIGGRTAPGAPVVPGTEGTPGIQGAPGTWDAADVPGAEGASDVPVVPVMPGVRGGREDA</sequence>
<feature type="binding site" evidence="17">
    <location>
        <position position="274"/>
    </location>
    <ligand>
        <name>GTP</name>
        <dbReference type="ChEBI" id="CHEBI:37565"/>
    </ligand>
</feature>
<feature type="binding site" evidence="17">
    <location>
        <position position="359"/>
    </location>
    <ligand>
        <name>GTP</name>
        <dbReference type="ChEBI" id="CHEBI:37565"/>
    </ligand>
</feature>
<gene>
    <name evidence="17 20" type="primary">ribBA</name>
    <name evidence="20" type="ORF">GCM10010140_01550</name>
</gene>
<evidence type="ECO:0000256" key="15">
    <source>
        <dbReference type="ARBA" id="ARBA00023268"/>
    </source>
</evidence>
<dbReference type="InterPro" id="IPR016299">
    <property type="entry name" value="Riboflavin_synth_RibBA"/>
</dbReference>
<dbReference type="InterPro" id="IPR000422">
    <property type="entry name" value="DHBP_synthase_RibB"/>
</dbReference>
<feature type="binding site" evidence="17">
    <location>
        <begin position="141"/>
        <end position="145"/>
    </location>
    <ligand>
        <name>D-ribulose 5-phosphate</name>
        <dbReference type="ChEBI" id="CHEBI:58121"/>
    </ligand>
</feature>
<evidence type="ECO:0000256" key="8">
    <source>
        <dbReference type="ARBA" id="ARBA00022741"/>
    </source>
</evidence>
<evidence type="ECO:0000256" key="1">
    <source>
        <dbReference type="ARBA" id="ARBA00000141"/>
    </source>
</evidence>
<feature type="binding site" evidence="17">
    <location>
        <begin position="28"/>
        <end position="29"/>
    </location>
    <ligand>
        <name>D-ribulose 5-phosphate</name>
        <dbReference type="ChEBI" id="CHEBI:58121"/>
    </ligand>
</feature>
<feature type="domain" description="GTP cyclohydrolase II" evidence="19">
    <location>
        <begin position="209"/>
        <end position="374"/>
    </location>
</feature>
<comment type="function">
    <text evidence="17">Catalyzes the conversion of GTP to 2,5-diamino-6-ribosylamino-4(3H)-pyrimidinone 5'-phosphate (DARP), formate and pyrophosphate.</text>
</comment>
<keyword evidence="9 17" id="KW-0378">Hydrolase</keyword>
<dbReference type="NCBIfam" id="TIGR00506">
    <property type="entry name" value="ribB"/>
    <property type="match status" value="1"/>
</dbReference>
<reference evidence="21" key="1">
    <citation type="journal article" date="2019" name="Int. J. Syst. Evol. Microbiol.">
        <title>The Global Catalogue of Microorganisms (GCM) 10K type strain sequencing project: providing services to taxonomists for standard genome sequencing and annotation.</title>
        <authorList>
            <consortium name="The Broad Institute Genomics Platform"/>
            <consortium name="The Broad Institute Genome Sequencing Center for Infectious Disease"/>
            <person name="Wu L."/>
            <person name="Ma J."/>
        </authorList>
    </citation>
    <scope>NUCLEOTIDE SEQUENCE [LARGE SCALE GENOMIC DNA]</scope>
    <source>
        <strain evidence="21">JCM 3115</strain>
    </source>
</reference>
<dbReference type="SUPFAM" id="SSF142695">
    <property type="entry name" value="RibA-like"/>
    <property type="match status" value="1"/>
</dbReference>
<comment type="caution">
    <text evidence="20">The sequence shown here is derived from an EMBL/GenBank/DDBJ whole genome shotgun (WGS) entry which is preliminary data.</text>
</comment>
<evidence type="ECO:0000256" key="4">
    <source>
        <dbReference type="ARBA" id="ARBA00004904"/>
    </source>
</evidence>
<evidence type="ECO:0000256" key="9">
    <source>
        <dbReference type="ARBA" id="ARBA00022801"/>
    </source>
</evidence>
<keyword evidence="15 17" id="KW-0511">Multifunctional enzyme</keyword>
<keyword evidence="8 17" id="KW-0547">Nucleotide-binding</keyword>